<evidence type="ECO:0000256" key="1">
    <source>
        <dbReference type="ARBA" id="ARBA00004651"/>
    </source>
</evidence>
<evidence type="ECO:0000256" key="2">
    <source>
        <dbReference type="ARBA" id="ARBA00022475"/>
    </source>
</evidence>
<feature type="domain" description="Phosphatidic acid phosphatase type 2/haloperoxidase" evidence="8">
    <location>
        <begin position="108"/>
        <end position="219"/>
    </location>
</feature>
<dbReference type="AlphaFoldDB" id="A0A4Q0VE47"/>
<protein>
    <submittedName>
        <fullName evidence="9">Phosphatidylglycerophosphatase B</fullName>
    </submittedName>
</protein>
<gene>
    <name evidence="9" type="primary">pgpB</name>
    <name evidence="10" type="ORF">DP130_00490</name>
    <name evidence="9" type="ORF">K234311028_07140</name>
</gene>
<dbReference type="CDD" id="cd03392">
    <property type="entry name" value="PAP2_like_2"/>
    <property type="match status" value="1"/>
</dbReference>
<evidence type="ECO:0000313" key="9">
    <source>
        <dbReference type="EMBL" id="BDR80468.1"/>
    </source>
</evidence>
<dbReference type="GO" id="GO:0016787">
    <property type="term" value="F:hydrolase activity"/>
    <property type="evidence" value="ECO:0007669"/>
    <property type="project" value="UniProtKB-KW"/>
</dbReference>
<dbReference type="SUPFAM" id="SSF48317">
    <property type="entry name" value="Acid phosphatase/Vanadium-dependent haloperoxidase"/>
    <property type="match status" value="1"/>
</dbReference>
<dbReference type="Proteomes" id="UP000290921">
    <property type="component" value="Unassembled WGS sequence"/>
</dbReference>
<dbReference type="EMBL" id="AP026818">
    <property type="protein sequence ID" value="BDR80468.1"/>
    <property type="molecule type" value="Genomic_DNA"/>
</dbReference>
<evidence type="ECO:0000256" key="3">
    <source>
        <dbReference type="ARBA" id="ARBA00022692"/>
    </source>
</evidence>
<evidence type="ECO:0000259" key="8">
    <source>
        <dbReference type="SMART" id="SM00014"/>
    </source>
</evidence>
<feature type="transmembrane region" description="Helical" evidence="7">
    <location>
        <begin position="208"/>
        <end position="226"/>
    </location>
</feature>
<dbReference type="Proteomes" id="UP001321763">
    <property type="component" value="Chromosome"/>
</dbReference>
<dbReference type="PANTHER" id="PTHR14969:SF62">
    <property type="entry name" value="DECAPRENYLPHOSPHORYL-5-PHOSPHORIBOSE PHOSPHATASE RV3807C-RELATED"/>
    <property type="match status" value="1"/>
</dbReference>
<dbReference type="EMBL" id="QMAP01000001">
    <property type="protein sequence ID" value="RXI50484.1"/>
    <property type="molecule type" value="Genomic_DNA"/>
</dbReference>
<evidence type="ECO:0000256" key="4">
    <source>
        <dbReference type="ARBA" id="ARBA00022801"/>
    </source>
</evidence>
<feature type="transmembrane region" description="Helical" evidence="7">
    <location>
        <begin position="151"/>
        <end position="168"/>
    </location>
</feature>
<evidence type="ECO:0000256" key="6">
    <source>
        <dbReference type="ARBA" id="ARBA00023136"/>
    </source>
</evidence>
<evidence type="ECO:0000313" key="10">
    <source>
        <dbReference type="EMBL" id="RXI50484.1"/>
    </source>
</evidence>
<keyword evidence="5 7" id="KW-1133">Transmembrane helix</keyword>
<organism evidence="10 11">
    <name type="scientific">Clostridium tetani</name>
    <dbReference type="NCBI Taxonomy" id="1513"/>
    <lineage>
        <taxon>Bacteria</taxon>
        <taxon>Bacillati</taxon>
        <taxon>Bacillota</taxon>
        <taxon>Clostridia</taxon>
        <taxon>Eubacteriales</taxon>
        <taxon>Clostridiaceae</taxon>
        <taxon>Clostridium</taxon>
    </lineage>
</organism>
<reference evidence="10 11" key="1">
    <citation type="submission" date="2018-06" db="EMBL/GenBank/DDBJ databases">
        <title>Genome conservation of Clostridium tetani.</title>
        <authorList>
            <person name="Bruggemann H."/>
            <person name="Popoff M.R."/>
        </authorList>
    </citation>
    <scope>NUCLEOTIDE SEQUENCE [LARGE SCALE GENOMIC DNA]</scope>
    <source>
        <strain evidence="10 11">2017.061</strain>
    </source>
</reference>
<feature type="transmembrane region" description="Helical" evidence="7">
    <location>
        <begin position="175"/>
        <end position="196"/>
    </location>
</feature>
<dbReference type="Gene3D" id="1.20.144.10">
    <property type="entry name" value="Phosphatidic acid phosphatase type 2/haloperoxidase"/>
    <property type="match status" value="2"/>
</dbReference>
<evidence type="ECO:0000313" key="11">
    <source>
        <dbReference type="Proteomes" id="UP000290921"/>
    </source>
</evidence>
<accession>A0A4Q0VE47</accession>
<dbReference type="Pfam" id="PF01569">
    <property type="entry name" value="PAP2"/>
    <property type="match status" value="1"/>
</dbReference>
<proteinExistence type="predicted"/>
<evidence type="ECO:0000256" key="7">
    <source>
        <dbReference type="SAM" id="Phobius"/>
    </source>
</evidence>
<evidence type="ECO:0000256" key="5">
    <source>
        <dbReference type="ARBA" id="ARBA00022989"/>
    </source>
</evidence>
<keyword evidence="6 7" id="KW-0472">Membrane</keyword>
<comment type="subcellular location">
    <subcellularLocation>
        <location evidence="1">Cell membrane</location>
        <topology evidence="1">Multi-pass membrane protein</topology>
    </subcellularLocation>
</comment>
<keyword evidence="3 7" id="KW-0812">Transmembrane</keyword>
<feature type="transmembrane region" description="Helical" evidence="7">
    <location>
        <begin position="25"/>
        <end position="48"/>
    </location>
</feature>
<keyword evidence="2" id="KW-1003">Cell membrane</keyword>
<dbReference type="InterPro" id="IPR036938">
    <property type="entry name" value="PAP2/HPO_sf"/>
</dbReference>
<reference evidence="9 12" key="2">
    <citation type="submission" date="2022-09" db="EMBL/GenBank/DDBJ databases">
        <title>complete genome sequences of Clostridium tetani str. KHSU-234311-028 isolated from soil.</title>
        <authorList>
            <person name="Sekizuka T."/>
            <person name="Shitada C."/>
            <person name="Takahashi M."/>
            <person name="Kuroda M."/>
        </authorList>
    </citation>
    <scope>NUCLEOTIDE SEQUENCE [LARGE SCALE GENOMIC DNA]</scope>
    <source>
        <strain evidence="9 12">KHSU-234311-028</strain>
    </source>
</reference>
<dbReference type="RefSeq" id="WP_129029583.1">
    <property type="nucleotide sequence ID" value="NZ_AP026806.1"/>
</dbReference>
<dbReference type="SMART" id="SM00014">
    <property type="entry name" value="acidPPc"/>
    <property type="match status" value="1"/>
</dbReference>
<keyword evidence="4" id="KW-0378">Hydrolase</keyword>
<feature type="transmembrane region" description="Helical" evidence="7">
    <location>
        <begin position="79"/>
        <end position="101"/>
    </location>
</feature>
<name>A0A4Q0VE47_CLOTA</name>
<dbReference type="InterPro" id="IPR000326">
    <property type="entry name" value="PAP2/HPO"/>
</dbReference>
<dbReference type="GO" id="GO:0005886">
    <property type="term" value="C:plasma membrane"/>
    <property type="evidence" value="ECO:0007669"/>
    <property type="project" value="UniProtKB-SubCell"/>
</dbReference>
<feature type="transmembrane region" description="Helical" evidence="7">
    <location>
        <begin position="108"/>
        <end position="125"/>
    </location>
</feature>
<dbReference type="PANTHER" id="PTHR14969">
    <property type="entry name" value="SPHINGOSINE-1-PHOSPHATE PHOSPHOHYDROLASE"/>
    <property type="match status" value="1"/>
</dbReference>
<sequence length="232" mass="26853">MEESKDKSYENFIKKYKANDERWKFFFIGIILAFISLAIFINIVQLYFKGKGSFEMDVSAINYVQSVENDSLSRLFKSITYIGDPYTVIIITLIITAILYFKKMKNESVFFGLNILGVAIFNELLKRSFRRDRPTIRIIEASGYSFPSGHSMTFLAFAIILSYLILIYSKNKFKAYFVSSCLIILAIAIGFSRVYLRVHYLSDVLAGWSAAMFWAGINIAIHRYSYYKKITM</sequence>
<evidence type="ECO:0000313" key="12">
    <source>
        <dbReference type="Proteomes" id="UP001321763"/>
    </source>
</evidence>